<dbReference type="EC" id="2.7.7.72" evidence="11"/>
<accession>A0ABS2R1U2</accession>
<dbReference type="EMBL" id="JAFBFH010000003">
    <property type="protein sequence ID" value="MBM7713613.1"/>
    <property type="molecule type" value="Genomic_DNA"/>
</dbReference>
<sequence length="394" mass="45192">MKEPFLSALPLIHEIEAAGYEACFVGGAVRDFLLGRDIHDVDIATSATPAELKTIFSKTVDVGIEHGTIMVIQNGKSYEVTTYRSEGDYQDYRRPESVTFVRSLYEDLKRRDFTMNAIAMDKEGNFIDPFAGRLAVEKKVIVTVGSADERFQEDALRLMRAVRFVSQLGFHLEKQTEKAIKEHVDLLRHISVERITAEFEKLLDGKYKKNAFELLFHTGIYKRLPSLFNQEHVVQSVTKLEISPLKELDIWLLALYFSGEHPVTTLKKWRLPSKKIKLLSMALSYLMLRKDHFWSRDELFTAGKEIALLVETAFLTIKREDVQLAHLLDKYESLPIKSLKELTVNGNDLIRWTGKQSGPWIGKVLHEAAQAVINGEIANHKQEIRSWMENCRLI</sequence>
<keyword evidence="16" id="KW-1185">Reference proteome</keyword>
<feature type="binding site" evidence="11">
    <location>
        <position position="42"/>
    </location>
    <ligand>
        <name>Mg(2+)</name>
        <dbReference type="ChEBI" id="CHEBI:18420"/>
    </ligand>
</feature>
<keyword evidence="15" id="KW-0378">Hydrolase</keyword>
<comment type="catalytic activity">
    <reaction evidence="11">
        <text>a tRNA precursor + 2 CTP + ATP = a tRNA with a 3' CCA end + 3 diphosphate</text>
        <dbReference type="Rhea" id="RHEA:14433"/>
        <dbReference type="Rhea" id="RHEA-COMP:10465"/>
        <dbReference type="Rhea" id="RHEA-COMP:10468"/>
        <dbReference type="ChEBI" id="CHEBI:30616"/>
        <dbReference type="ChEBI" id="CHEBI:33019"/>
        <dbReference type="ChEBI" id="CHEBI:37563"/>
        <dbReference type="ChEBI" id="CHEBI:74896"/>
        <dbReference type="ChEBI" id="CHEBI:83071"/>
        <dbReference type="EC" id="2.7.7.72"/>
    </reaction>
</comment>
<feature type="binding site" evidence="11">
    <location>
        <position position="27"/>
    </location>
    <ligand>
        <name>ATP</name>
        <dbReference type="ChEBI" id="CHEBI:30616"/>
    </ligand>
</feature>
<feature type="binding site" evidence="11">
    <location>
        <position position="111"/>
    </location>
    <ligand>
        <name>CTP</name>
        <dbReference type="ChEBI" id="CHEBI:37563"/>
    </ligand>
</feature>
<feature type="binding site" evidence="11">
    <location>
        <position position="163"/>
    </location>
    <ligand>
        <name>ATP</name>
        <dbReference type="ChEBI" id="CHEBI:30616"/>
    </ligand>
</feature>
<comment type="function">
    <text evidence="11">Catalyzes the addition and repair of the essential 3'-terminal CCA sequence in tRNAs without using a nucleic acid template. Adds these three nucleotides in the order of C, C, and A to the tRNA nucleotide-73, using CTP and ATP as substrates and producing inorganic pyrophosphate. tRNA 3'-terminal CCA addition is required both for tRNA processing and repair. Also involved in tRNA surveillance by mediating tandem CCA addition to generate a CCACCA at the 3' terminus of unstable tRNAs. While stable tRNAs receive only 3'-terminal CCA, unstable tRNAs are marked with CCACCA and rapidly degraded.</text>
</comment>
<dbReference type="Pfam" id="PF13735">
    <property type="entry name" value="tRNA_NucTran2_2"/>
    <property type="match status" value="1"/>
</dbReference>
<feature type="binding site" evidence="11">
    <location>
        <position position="157"/>
    </location>
    <ligand>
        <name>ATP</name>
        <dbReference type="ChEBI" id="CHEBI:30616"/>
    </ligand>
</feature>
<keyword evidence="3 11" id="KW-0819">tRNA processing</keyword>
<dbReference type="InterPro" id="IPR032828">
    <property type="entry name" value="PolyA_RNA-bd"/>
</dbReference>
<comment type="cofactor">
    <cofactor evidence="1 11">
        <name>Mg(2+)</name>
        <dbReference type="ChEBI" id="CHEBI:18420"/>
    </cofactor>
</comment>
<dbReference type="InterPro" id="IPR050264">
    <property type="entry name" value="Bact_CCA-adding_enz_type3_sf"/>
</dbReference>
<evidence type="ECO:0000256" key="9">
    <source>
        <dbReference type="ARBA" id="ARBA00022842"/>
    </source>
</evidence>
<evidence type="ECO:0000256" key="10">
    <source>
        <dbReference type="ARBA" id="ARBA00022884"/>
    </source>
</evidence>
<evidence type="ECO:0000256" key="11">
    <source>
        <dbReference type="HAMAP-Rule" id="MF_01263"/>
    </source>
</evidence>
<gene>
    <name evidence="11" type="primary">cca</name>
    <name evidence="15" type="ORF">JOC94_000582</name>
</gene>
<keyword evidence="5 11" id="KW-0479">Metal-binding</keyword>
<dbReference type="Proteomes" id="UP000823485">
    <property type="component" value="Unassembled WGS sequence"/>
</dbReference>
<feature type="domain" description="Poly A polymerase head" evidence="12">
    <location>
        <begin position="24"/>
        <end position="141"/>
    </location>
</feature>
<feature type="binding site" evidence="11">
    <location>
        <position position="40"/>
    </location>
    <ligand>
        <name>Mg(2+)</name>
        <dbReference type="ChEBI" id="CHEBI:18420"/>
    </ligand>
</feature>
<evidence type="ECO:0000256" key="1">
    <source>
        <dbReference type="ARBA" id="ARBA00001946"/>
    </source>
</evidence>
<dbReference type="GO" id="GO:0004810">
    <property type="term" value="F:CCA tRNA nucleotidyltransferase activity"/>
    <property type="evidence" value="ECO:0007669"/>
    <property type="project" value="UniProtKB-EC"/>
</dbReference>
<dbReference type="Gene3D" id="1.10.246.80">
    <property type="match status" value="1"/>
</dbReference>
<feature type="binding site" evidence="11">
    <location>
        <position position="30"/>
    </location>
    <ligand>
        <name>CTP</name>
        <dbReference type="ChEBI" id="CHEBI:37563"/>
    </ligand>
</feature>
<dbReference type="SUPFAM" id="SSF81301">
    <property type="entry name" value="Nucleotidyltransferase"/>
    <property type="match status" value="1"/>
</dbReference>
<keyword evidence="2 11" id="KW-0808">Transferase</keyword>
<dbReference type="CDD" id="cd05398">
    <property type="entry name" value="NT_ClassII-CCAase"/>
    <property type="match status" value="1"/>
</dbReference>
<evidence type="ECO:0000256" key="7">
    <source>
        <dbReference type="ARBA" id="ARBA00022800"/>
    </source>
</evidence>
<keyword evidence="10 11" id="KW-0694">RNA-binding</keyword>
<dbReference type="InterPro" id="IPR032810">
    <property type="entry name" value="CCA-adding_enz_C"/>
</dbReference>
<feature type="binding site" evidence="11">
    <location>
        <position position="27"/>
    </location>
    <ligand>
        <name>CTP</name>
        <dbReference type="ChEBI" id="CHEBI:37563"/>
    </ligand>
</feature>
<feature type="domain" description="tRNA nucleotidyltransferase/poly(A) polymerase RNA and SrmB- binding" evidence="13">
    <location>
        <begin position="169"/>
        <end position="227"/>
    </location>
</feature>
<comment type="miscellaneous">
    <text evidence="11">A single active site specifically recognizes both ATP and CTP and is responsible for their addition.</text>
</comment>
<feature type="binding site" evidence="11">
    <location>
        <position position="154"/>
    </location>
    <ligand>
        <name>ATP</name>
        <dbReference type="ChEBI" id="CHEBI:30616"/>
    </ligand>
</feature>
<dbReference type="InterPro" id="IPR023068">
    <property type="entry name" value="CCA-adding_enz_firmicutes"/>
</dbReference>
<keyword evidence="4 11" id="KW-0548">Nucleotidyltransferase</keyword>
<dbReference type="NCBIfam" id="NF009814">
    <property type="entry name" value="PRK13299.1"/>
    <property type="match status" value="1"/>
</dbReference>
<dbReference type="PANTHER" id="PTHR46173:SF1">
    <property type="entry name" value="CCA TRNA NUCLEOTIDYLTRANSFERASE 1, MITOCHONDRIAL"/>
    <property type="match status" value="1"/>
</dbReference>
<dbReference type="Gene3D" id="1.20.58.560">
    <property type="match status" value="1"/>
</dbReference>
<name>A0ABS2R1U2_9BACI</name>
<evidence type="ECO:0000256" key="3">
    <source>
        <dbReference type="ARBA" id="ARBA00022694"/>
    </source>
</evidence>
<evidence type="ECO:0000313" key="15">
    <source>
        <dbReference type="EMBL" id="MBM7713613.1"/>
    </source>
</evidence>
<protein>
    <recommendedName>
        <fullName evidence="11">CCA-adding enzyme</fullName>
        <ecNumber evidence="11">2.7.7.72</ecNumber>
    </recommendedName>
    <alternativeName>
        <fullName evidence="11">CCA tRNA nucleotidyltransferase</fullName>
    </alternativeName>
    <alternativeName>
        <fullName evidence="11">tRNA CCA-pyrophosphorylase</fullName>
    </alternativeName>
    <alternativeName>
        <fullName evidence="11">tRNA adenylyl-/cytidylyl- transferase</fullName>
    </alternativeName>
    <alternativeName>
        <fullName evidence="11">tRNA nucleotidyltransferase</fullName>
    </alternativeName>
    <alternativeName>
        <fullName evidence="11">tRNA-NT</fullName>
    </alternativeName>
</protein>
<proteinExistence type="inferred from homology"/>
<evidence type="ECO:0000313" key="16">
    <source>
        <dbReference type="Proteomes" id="UP000823485"/>
    </source>
</evidence>
<keyword evidence="8 11" id="KW-0067">ATP-binding</keyword>
<evidence type="ECO:0000259" key="13">
    <source>
        <dbReference type="Pfam" id="PF12627"/>
    </source>
</evidence>
<evidence type="ECO:0000256" key="8">
    <source>
        <dbReference type="ARBA" id="ARBA00022840"/>
    </source>
</evidence>
<feature type="domain" description="CCA-adding enzyme C-terminal" evidence="14">
    <location>
        <begin position="249"/>
        <end position="387"/>
    </location>
</feature>
<dbReference type="InterPro" id="IPR002646">
    <property type="entry name" value="PolA_pol_head_dom"/>
</dbReference>
<keyword evidence="9 11" id="KW-0460">Magnesium</keyword>
<keyword evidence="6 11" id="KW-0547">Nucleotide-binding</keyword>
<comment type="similarity">
    <text evidence="11">Belongs to the tRNA nucleotidyltransferase/poly(A) polymerase family. Bacterial CCA-adding enzyme type 3 subfamily.</text>
</comment>
<dbReference type="Pfam" id="PF01743">
    <property type="entry name" value="PolyA_pol"/>
    <property type="match status" value="1"/>
</dbReference>
<dbReference type="HAMAP" id="MF_01263">
    <property type="entry name" value="CCA_bact_type3"/>
    <property type="match status" value="1"/>
</dbReference>
<feature type="binding site" evidence="11">
    <location>
        <position position="157"/>
    </location>
    <ligand>
        <name>CTP</name>
        <dbReference type="ChEBI" id="CHEBI:37563"/>
    </ligand>
</feature>
<feature type="binding site" evidence="11">
    <location>
        <position position="160"/>
    </location>
    <ligand>
        <name>ATP</name>
        <dbReference type="ChEBI" id="CHEBI:30616"/>
    </ligand>
</feature>
<feature type="binding site" evidence="11">
    <location>
        <position position="30"/>
    </location>
    <ligand>
        <name>ATP</name>
        <dbReference type="ChEBI" id="CHEBI:30616"/>
    </ligand>
</feature>
<comment type="caution">
    <text evidence="15">The sequence shown here is derived from an EMBL/GenBank/DDBJ whole genome shotgun (WGS) entry which is preliminary data.</text>
</comment>
<evidence type="ECO:0000256" key="6">
    <source>
        <dbReference type="ARBA" id="ARBA00022741"/>
    </source>
</evidence>
<dbReference type="InterPro" id="IPR043519">
    <property type="entry name" value="NT_sf"/>
</dbReference>
<keyword evidence="7 11" id="KW-0692">RNA repair</keyword>
<comment type="catalytic activity">
    <reaction evidence="11">
        <text>a tRNA with a 3' CCA end + 2 CTP + ATP = a tRNA with a 3' CCACCA end + 3 diphosphate</text>
        <dbReference type="Rhea" id="RHEA:76235"/>
        <dbReference type="Rhea" id="RHEA-COMP:10468"/>
        <dbReference type="Rhea" id="RHEA-COMP:18655"/>
        <dbReference type="ChEBI" id="CHEBI:30616"/>
        <dbReference type="ChEBI" id="CHEBI:33019"/>
        <dbReference type="ChEBI" id="CHEBI:37563"/>
        <dbReference type="ChEBI" id="CHEBI:83071"/>
        <dbReference type="ChEBI" id="CHEBI:195187"/>
    </reaction>
</comment>
<evidence type="ECO:0000259" key="12">
    <source>
        <dbReference type="Pfam" id="PF01743"/>
    </source>
</evidence>
<evidence type="ECO:0000259" key="14">
    <source>
        <dbReference type="Pfam" id="PF13735"/>
    </source>
</evidence>
<feature type="binding site" evidence="11">
    <location>
        <position position="111"/>
    </location>
    <ligand>
        <name>ATP</name>
        <dbReference type="ChEBI" id="CHEBI:30616"/>
    </ligand>
</feature>
<dbReference type="Gene3D" id="1.10.110.30">
    <property type="match status" value="1"/>
</dbReference>
<dbReference type="Pfam" id="PF12627">
    <property type="entry name" value="PolyA_pol_RNAbd"/>
    <property type="match status" value="1"/>
</dbReference>
<feature type="binding site" evidence="11">
    <location>
        <position position="154"/>
    </location>
    <ligand>
        <name>CTP</name>
        <dbReference type="ChEBI" id="CHEBI:37563"/>
    </ligand>
</feature>
<dbReference type="GO" id="GO:0016787">
    <property type="term" value="F:hydrolase activity"/>
    <property type="evidence" value="ECO:0007669"/>
    <property type="project" value="UniProtKB-KW"/>
</dbReference>
<feature type="binding site" evidence="11">
    <location>
        <position position="160"/>
    </location>
    <ligand>
        <name>CTP</name>
        <dbReference type="ChEBI" id="CHEBI:37563"/>
    </ligand>
</feature>
<evidence type="ECO:0000256" key="4">
    <source>
        <dbReference type="ARBA" id="ARBA00022695"/>
    </source>
</evidence>
<dbReference type="SUPFAM" id="SSF81891">
    <property type="entry name" value="Poly A polymerase C-terminal region-like"/>
    <property type="match status" value="1"/>
</dbReference>
<reference evidence="15 16" key="1">
    <citation type="submission" date="2021-01" db="EMBL/GenBank/DDBJ databases">
        <title>Genomic Encyclopedia of Type Strains, Phase IV (KMG-IV): sequencing the most valuable type-strain genomes for metagenomic binning, comparative biology and taxonomic classification.</title>
        <authorList>
            <person name="Goeker M."/>
        </authorList>
    </citation>
    <scope>NUCLEOTIDE SEQUENCE [LARGE SCALE GENOMIC DNA]</scope>
    <source>
        <strain evidence="15 16">DSM 105453</strain>
    </source>
</reference>
<dbReference type="Gene3D" id="3.30.460.10">
    <property type="entry name" value="Beta Polymerase, domain 2"/>
    <property type="match status" value="1"/>
</dbReference>
<evidence type="ECO:0000256" key="2">
    <source>
        <dbReference type="ARBA" id="ARBA00022679"/>
    </source>
</evidence>
<comment type="subunit">
    <text evidence="11">Homodimer.</text>
</comment>
<dbReference type="PANTHER" id="PTHR46173">
    <property type="entry name" value="CCA TRNA NUCLEOTIDYLTRANSFERASE 1, MITOCHONDRIAL"/>
    <property type="match status" value="1"/>
</dbReference>
<evidence type="ECO:0000256" key="5">
    <source>
        <dbReference type="ARBA" id="ARBA00022723"/>
    </source>
</evidence>
<organism evidence="15 16">
    <name type="scientific">Siminovitchia thermophila</name>
    <dbReference type="NCBI Taxonomy" id="1245522"/>
    <lineage>
        <taxon>Bacteria</taxon>
        <taxon>Bacillati</taxon>
        <taxon>Bacillota</taxon>
        <taxon>Bacilli</taxon>
        <taxon>Bacillales</taxon>
        <taxon>Bacillaceae</taxon>
        <taxon>Siminovitchia</taxon>
    </lineage>
</organism>
<dbReference type="RefSeq" id="WP_077113331.1">
    <property type="nucleotide sequence ID" value="NZ_JAFBFH010000003.1"/>
</dbReference>
<feature type="binding site" evidence="11">
    <location>
        <position position="163"/>
    </location>
    <ligand>
        <name>CTP</name>
        <dbReference type="ChEBI" id="CHEBI:37563"/>
    </ligand>
</feature>